<dbReference type="Pfam" id="PF12648">
    <property type="entry name" value="TcpE"/>
    <property type="match status" value="1"/>
</dbReference>
<name>A0ABU6NJ51_9BACI</name>
<dbReference type="RefSeq" id="WP_328237000.1">
    <property type="nucleotide sequence ID" value="NZ_JAROAS010000015.1"/>
</dbReference>
<dbReference type="EMBL" id="JAROAS010000015">
    <property type="protein sequence ID" value="MED4128204.1"/>
    <property type="molecule type" value="Genomic_DNA"/>
</dbReference>
<protein>
    <submittedName>
        <fullName evidence="3">Conjugal transfer protein</fullName>
    </submittedName>
</protein>
<evidence type="ECO:0000256" key="2">
    <source>
        <dbReference type="SAM" id="Phobius"/>
    </source>
</evidence>
<keyword evidence="2" id="KW-0812">Transmembrane</keyword>
<feature type="transmembrane region" description="Helical" evidence="2">
    <location>
        <begin position="54"/>
        <end position="76"/>
    </location>
</feature>
<comment type="caution">
    <text evidence="3">The sequence shown here is derived from an EMBL/GenBank/DDBJ whole genome shotgun (WGS) entry which is preliminary data.</text>
</comment>
<evidence type="ECO:0000313" key="3">
    <source>
        <dbReference type="EMBL" id="MED4128204.1"/>
    </source>
</evidence>
<reference evidence="3 4" key="1">
    <citation type="submission" date="2023-03" db="EMBL/GenBank/DDBJ databases">
        <title>Bacillus Genome Sequencing.</title>
        <authorList>
            <person name="Dunlap C."/>
        </authorList>
    </citation>
    <scope>NUCLEOTIDE SEQUENCE [LARGE SCALE GENOMIC DNA]</scope>
    <source>
        <strain evidence="3 4">B-4107</strain>
    </source>
</reference>
<feature type="transmembrane region" description="Helical" evidence="2">
    <location>
        <begin position="88"/>
        <end position="105"/>
    </location>
</feature>
<dbReference type="Proteomes" id="UP001341820">
    <property type="component" value="Unassembled WGS sequence"/>
</dbReference>
<organism evidence="3 4">
    <name type="scientific">Shouchella miscanthi</name>
    <dbReference type="NCBI Taxonomy" id="2598861"/>
    <lineage>
        <taxon>Bacteria</taxon>
        <taxon>Bacillati</taxon>
        <taxon>Bacillota</taxon>
        <taxon>Bacilli</taxon>
        <taxon>Bacillales</taxon>
        <taxon>Bacillaceae</taxon>
        <taxon>Shouchella</taxon>
    </lineage>
</organism>
<keyword evidence="4" id="KW-1185">Reference proteome</keyword>
<keyword evidence="2" id="KW-1133">Transmembrane helix</keyword>
<feature type="transmembrane region" description="Helical" evidence="2">
    <location>
        <begin position="28"/>
        <end position="48"/>
    </location>
</feature>
<evidence type="ECO:0000313" key="4">
    <source>
        <dbReference type="Proteomes" id="UP001341820"/>
    </source>
</evidence>
<proteinExistence type="predicted"/>
<evidence type="ECO:0000256" key="1">
    <source>
        <dbReference type="SAM" id="MobiDB-lite"/>
    </source>
</evidence>
<feature type="compositionally biased region" description="Polar residues" evidence="1">
    <location>
        <begin position="138"/>
        <end position="147"/>
    </location>
</feature>
<gene>
    <name evidence="3" type="ORF">P5F74_08705</name>
</gene>
<keyword evidence="2" id="KW-0472">Membrane</keyword>
<sequence length="156" mass="18354">MKETYNYKKVFAYPITIYKFTDYFTLPYGVPLARLILAVVILIGMLMFSDFFTAIGSTIPGLTIVLYLGIPFFLSGYLMKQRYNGKRIHYFMYDFLVYFFTFYLPKKKLANDEPVIYLDEEKIEFDSTFIERKGGQNEAENTNQNRTRQLDVDKVG</sequence>
<feature type="region of interest" description="Disordered" evidence="1">
    <location>
        <begin position="134"/>
        <end position="156"/>
    </location>
</feature>
<accession>A0ABU6NJ51</accession>
<dbReference type="InterPro" id="IPR025608">
    <property type="entry name" value="TcpE"/>
</dbReference>